<sequence>MSAGAQRAGQLRDDGRSLSEIAHALNHERVPTASGRGGWTSSSVQYALIRLRSESSTLRD</sequence>
<accession>A0ABN3NJW9</accession>
<keyword evidence="2" id="KW-1185">Reference proteome</keyword>
<gene>
    <name evidence="1" type="ORF">GCM10010201_23530</name>
</gene>
<comment type="caution">
    <text evidence="1">The sequence shown here is derived from an EMBL/GenBank/DDBJ whole genome shotgun (WGS) entry which is preliminary data.</text>
</comment>
<evidence type="ECO:0000313" key="2">
    <source>
        <dbReference type="Proteomes" id="UP001499978"/>
    </source>
</evidence>
<reference evidence="1 2" key="1">
    <citation type="journal article" date="2019" name="Int. J. Syst. Evol. Microbiol.">
        <title>The Global Catalogue of Microorganisms (GCM) 10K type strain sequencing project: providing services to taxonomists for standard genome sequencing and annotation.</title>
        <authorList>
            <consortium name="The Broad Institute Genomics Platform"/>
            <consortium name="The Broad Institute Genome Sequencing Center for Infectious Disease"/>
            <person name="Wu L."/>
            <person name="Ma J."/>
        </authorList>
    </citation>
    <scope>NUCLEOTIDE SEQUENCE [LARGE SCALE GENOMIC DNA]</scope>
    <source>
        <strain evidence="1 2">JCM 3367</strain>
    </source>
</reference>
<dbReference type="Proteomes" id="UP001499978">
    <property type="component" value="Unassembled WGS sequence"/>
</dbReference>
<dbReference type="EMBL" id="BAAARY010000010">
    <property type="protein sequence ID" value="GAA2524338.1"/>
    <property type="molecule type" value="Genomic_DNA"/>
</dbReference>
<proteinExistence type="predicted"/>
<protein>
    <recommendedName>
        <fullName evidence="3">Recombinase domain-containing protein</fullName>
    </recommendedName>
</protein>
<organism evidence="1 2">
    <name type="scientific">Pilimelia columellifera subsp. columellifera</name>
    <dbReference type="NCBI Taxonomy" id="706583"/>
    <lineage>
        <taxon>Bacteria</taxon>
        <taxon>Bacillati</taxon>
        <taxon>Actinomycetota</taxon>
        <taxon>Actinomycetes</taxon>
        <taxon>Micromonosporales</taxon>
        <taxon>Micromonosporaceae</taxon>
        <taxon>Pilimelia</taxon>
    </lineage>
</organism>
<evidence type="ECO:0000313" key="1">
    <source>
        <dbReference type="EMBL" id="GAA2524338.1"/>
    </source>
</evidence>
<evidence type="ECO:0008006" key="3">
    <source>
        <dbReference type="Google" id="ProtNLM"/>
    </source>
</evidence>
<name>A0ABN3NJW9_9ACTN</name>